<organism evidence="1 2">
    <name type="scientific">Commensalibacter papalotli</name>
    <name type="common">ex Botero et al. 2024</name>
    <dbReference type="NCBI Taxonomy" id="2972766"/>
    <lineage>
        <taxon>Bacteria</taxon>
        <taxon>Pseudomonadati</taxon>
        <taxon>Pseudomonadota</taxon>
        <taxon>Alphaproteobacteria</taxon>
        <taxon>Acetobacterales</taxon>
        <taxon>Acetobacteraceae</taxon>
    </lineage>
</organism>
<accession>A0ABN8WCK3</accession>
<proteinExistence type="predicted"/>
<dbReference type="Proteomes" id="UP001154272">
    <property type="component" value="Unassembled WGS sequence"/>
</dbReference>
<reference evidence="1" key="1">
    <citation type="submission" date="2022-10" db="EMBL/GenBank/DDBJ databases">
        <authorList>
            <person name="Botero Cardona J."/>
        </authorList>
    </citation>
    <scope>NUCLEOTIDE SEQUENCE</scope>
    <source>
        <strain evidence="1">R-83534</strain>
    </source>
</reference>
<evidence type="ECO:0000313" key="1">
    <source>
        <dbReference type="EMBL" id="CAI3941371.1"/>
    </source>
</evidence>
<evidence type="ECO:0000313" key="2">
    <source>
        <dbReference type="Proteomes" id="UP001154272"/>
    </source>
</evidence>
<protein>
    <submittedName>
        <fullName evidence="1">Uncharacterized protein</fullName>
    </submittedName>
</protein>
<name>A0ABN8WCK3_9PROT</name>
<gene>
    <name evidence="1" type="ORF">R83534S58_LOCUS1146</name>
</gene>
<dbReference type="EMBL" id="CAMXCH010000002">
    <property type="protein sequence ID" value="CAI3941371.1"/>
    <property type="molecule type" value="Genomic_DNA"/>
</dbReference>
<sequence>MEKQPPTSQQYINTAFQNPEFVQQLWCEEDKISTILSHAVKECSVNENNSPLSICCDYLIDYVCVYLVKKPSDFLYIFASFDQAKDKITFMNLYFQNYLTHNTVTYALLKNITLINEIGEYQYWIEYPLKFRATKLIQNASQGSLTITALFPTELDLPEEMKDYLLSWAFVENKLAETDIEYFRTHYARSYEMLKQAKQNNK</sequence>
<keyword evidence="2" id="KW-1185">Reference proteome</keyword>
<comment type="caution">
    <text evidence="1">The sequence shown here is derived from an EMBL/GenBank/DDBJ whole genome shotgun (WGS) entry which is preliminary data.</text>
</comment>